<protein>
    <submittedName>
        <fullName evidence="3">LPS-assembly protein LptD</fullName>
    </submittedName>
</protein>
<organism evidence="3 4">
    <name type="scientific">Rariglobus hedericola</name>
    <dbReference type="NCBI Taxonomy" id="2597822"/>
    <lineage>
        <taxon>Bacteria</taxon>
        <taxon>Pseudomonadati</taxon>
        <taxon>Verrucomicrobiota</taxon>
        <taxon>Opitutia</taxon>
        <taxon>Opitutales</taxon>
        <taxon>Opitutaceae</taxon>
        <taxon>Rariglobus</taxon>
    </lineage>
</organism>
<dbReference type="GO" id="GO:0009279">
    <property type="term" value="C:cell outer membrane"/>
    <property type="evidence" value="ECO:0007669"/>
    <property type="project" value="TreeGrafter"/>
</dbReference>
<dbReference type="Pfam" id="PF04453">
    <property type="entry name" value="LptD"/>
    <property type="match status" value="1"/>
</dbReference>
<keyword evidence="4" id="KW-1185">Reference proteome</keyword>
<evidence type="ECO:0000259" key="2">
    <source>
        <dbReference type="Pfam" id="PF04453"/>
    </source>
</evidence>
<dbReference type="GO" id="GO:1990351">
    <property type="term" value="C:transporter complex"/>
    <property type="evidence" value="ECO:0007669"/>
    <property type="project" value="TreeGrafter"/>
</dbReference>
<keyword evidence="1" id="KW-0732">Signal</keyword>
<comment type="caution">
    <text evidence="3">The sequence shown here is derived from an EMBL/GenBank/DDBJ whole genome shotgun (WGS) entry which is preliminary data.</text>
</comment>
<sequence length="695" mass="77094">MTRRLLPVLLLASAPLLNGASPALPEITATRTEITDAGTVFNGDARLNYDGALLLADQISYDPKTQVARATGHVSLTRGPQRLLADELIYNLETRSYSVKDMRVGQDPIYISGSSLEGTPDKVVIEDAVITFSDPGLATPTVRASSVTYIPSDSITAKSARVGVGPVMPIPVPLYSQTINDPLLSHVKARAGFSSNLGGELDLGLLAPFTRTVKLGGDLGIYTKRGVMFGPAGAYAFDNANQSFHGSLRSGYISDSGDRGNDILLKPIPKERGFVSWEHYQTVGDDVTLLGQVNYWSDSDVLRDFREREFRDVQTPDNFFEGYKTGDNYVVSAFTRFQPNDYHVVQRRLPEIRFDGLPVDAGAGIYHRVNASIASLEDKSLPALSDPVNRVDTYYALTRPFTPREWLSIKPVAGARFTYYDRALGGKSDYTRVLGEIGFDADLQASSTYDYKNERWDIDGIRHVVKPYVSYRAIGNADQGQAYIPPIDRDAFSTYLQPLGLGDRRDIDTLDKTNTLRLGLDNAIQTRDRVYGSRNLAELNVATDWRFDRAANQSHFSAIQTEAALTPVNWLRFDVYSNITPSDLTMREINTGVTFRDAGVWSARVSTDFLRSDPAAGVVGIQEYNLDVRYTLNEAYQLLFQLSYDTRLGSFSQQTFGLRQNIRNIWFIDYVLSLREGNSRAGSTSFSVSIELASF</sequence>
<dbReference type="Gene3D" id="2.60.450.10">
    <property type="entry name" value="Lipopolysaccharide (LPS) transport protein A like domain"/>
    <property type="match status" value="1"/>
</dbReference>
<dbReference type="InterPro" id="IPR050218">
    <property type="entry name" value="LptD"/>
</dbReference>
<proteinExistence type="predicted"/>
<dbReference type="Proteomes" id="UP000315648">
    <property type="component" value="Unassembled WGS sequence"/>
</dbReference>
<dbReference type="InterPro" id="IPR007543">
    <property type="entry name" value="LptD_C"/>
</dbReference>
<accession>A0A556QQ66</accession>
<dbReference type="OrthoDB" id="9816218at2"/>
<evidence type="ECO:0000313" key="3">
    <source>
        <dbReference type="EMBL" id="TSJ78771.1"/>
    </source>
</evidence>
<name>A0A556QQ66_9BACT</name>
<feature type="chain" id="PRO_5021711929" evidence="1">
    <location>
        <begin position="20"/>
        <end position="695"/>
    </location>
</feature>
<dbReference type="GO" id="GO:0061024">
    <property type="term" value="P:membrane organization"/>
    <property type="evidence" value="ECO:0007669"/>
    <property type="project" value="InterPro"/>
</dbReference>
<gene>
    <name evidence="3" type="ORF">FPL22_05540</name>
</gene>
<dbReference type="PANTHER" id="PTHR30189">
    <property type="entry name" value="LPS-ASSEMBLY PROTEIN"/>
    <property type="match status" value="1"/>
</dbReference>
<dbReference type="AlphaFoldDB" id="A0A556QQ66"/>
<evidence type="ECO:0000313" key="4">
    <source>
        <dbReference type="Proteomes" id="UP000315648"/>
    </source>
</evidence>
<evidence type="ECO:0000256" key="1">
    <source>
        <dbReference type="SAM" id="SignalP"/>
    </source>
</evidence>
<feature type="domain" description="LptD C-terminal" evidence="2">
    <location>
        <begin position="270"/>
        <end position="634"/>
    </location>
</feature>
<dbReference type="RefSeq" id="WP_144229112.1">
    <property type="nucleotide sequence ID" value="NZ_CBCRVV010000002.1"/>
</dbReference>
<dbReference type="PANTHER" id="PTHR30189:SF1">
    <property type="entry name" value="LPS-ASSEMBLY PROTEIN LPTD"/>
    <property type="match status" value="1"/>
</dbReference>
<dbReference type="EMBL" id="VMBG01000001">
    <property type="protein sequence ID" value="TSJ78771.1"/>
    <property type="molecule type" value="Genomic_DNA"/>
</dbReference>
<feature type="signal peptide" evidence="1">
    <location>
        <begin position="1"/>
        <end position="19"/>
    </location>
</feature>
<reference evidence="3 4" key="1">
    <citation type="submission" date="2019-07" db="EMBL/GenBank/DDBJ databases">
        <title>Description of 53C-WASEF.</title>
        <authorList>
            <person name="Pitt A."/>
            <person name="Hahn M.W."/>
        </authorList>
    </citation>
    <scope>NUCLEOTIDE SEQUENCE [LARGE SCALE GENOMIC DNA]</scope>
    <source>
        <strain evidence="3 4">53C-WASEF</strain>
    </source>
</reference>